<dbReference type="RefSeq" id="WP_242163460.1">
    <property type="nucleotide sequence ID" value="NZ_JAJMLW010000001.1"/>
</dbReference>
<comment type="caution">
    <text evidence="2">The sequence shown here is derived from an EMBL/GenBank/DDBJ whole genome shotgun (WGS) entry which is preliminary data.</text>
</comment>
<dbReference type="SUPFAM" id="SSF51726">
    <property type="entry name" value="UROD/MetE-like"/>
    <property type="match status" value="1"/>
</dbReference>
<accession>A0ABS9WGJ5</accession>
<proteinExistence type="predicted"/>
<name>A0ABS9WGJ5_9ACTN</name>
<keyword evidence="3" id="KW-1185">Reference proteome</keyword>
<dbReference type="EMBL" id="JAJMLW010000001">
    <property type="protein sequence ID" value="MCI2241366.1"/>
    <property type="molecule type" value="Genomic_DNA"/>
</dbReference>
<dbReference type="Proteomes" id="UP001430755">
    <property type="component" value="Unassembled WGS sequence"/>
</dbReference>
<dbReference type="InterPro" id="IPR038071">
    <property type="entry name" value="UROD/MetE-like_sf"/>
</dbReference>
<gene>
    <name evidence="2" type="ORF">LPT13_03240</name>
</gene>
<dbReference type="PANTHER" id="PTHR47099">
    <property type="entry name" value="METHYLCOBAMIDE:COM METHYLTRANSFERASE MTBA"/>
    <property type="match status" value="1"/>
</dbReference>
<protein>
    <recommendedName>
        <fullName evidence="1">Uroporphyrinogen decarboxylase (URO-D) domain-containing protein</fullName>
    </recommendedName>
</protein>
<feature type="domain" description="Uroporphyrinogen decarboxylase (URO-D)" evidence="1">
    <location>
        <begin position="132"/>
        <end position="306"/>
    </location>
</feature>
<dbReference type="InterPro" id="IPR052024">
    <property type="entry name" value="Methanogen_methyltrans"/>
</dbReference>
<dbReference type="InterPro" id="IPR000257">
    <property type="entry name" value="Uroporphyrinogen_deCOase"/>
</dbReference>
<evidence type="ECO:0000313" key="3">
    <source>
        <dbReference type="Proteomes" id="UP001430755"/>
    </source>
</evidence>
<dbReference type="Gene3D" id="3.20.20.210">
    <property type="match status" value="1"/>
</dbReference>
<organism evidence="2 3">
    <name type="scientific">Adlercreutzia faecimuris</name>
    <dbReference type="NCBI Taxonomy" id="2897341"/>
    <lineage>
        <taxon>Bacteria</taxon>
        <taxon>Bacillati</taxon>
        <taxon>Actinomycetota</taxon>
        <taxon>Coriobacteriia</taxon>
        <taxon>Eggerthellales</taxon>
        <taxon>Eggerthellaceae</taxon>
        <taxon>Adlercreutzia</taxon>
    </lineage>
</organism>
<evidence type="ECO:0000259" key="1">
    <source>
        <dbReference type="Pfam" id="PF01208"/>
    </source>
</evidence>
<reference evidence="2" key="1">
    <citation type="submission" date="2021-11" db="EMBL/GenBank/DDBJ databases">
        <title>A Novel Adlercreutzia Species, isolated from a Allomyrina dichotoma larva feces.</title>
        <authorList>
            <person name="Suh M.K."/>
        </authorList>
    </citation>
    <scope>NUCLEOTIDE SEQUENCE</scope>
    <source>
        <strain evidence="2">JBNU-10</strain>
    </source>
</reference>
<evidence type="ECO:0000313" key="2">
    <source>
        <dbReference type="EMBL" id="MCI2241366.1"/>
    </source>
</evidence>
<dbReference type="Pfam" id="PF01208">
    <property type="entry name" value="URO-D"/>
    <property type="match status" value="1"/>
</dbReference>
<sequence length="330" mass="37583">MLTKRENFIECITGGSPDRFVNQYEALAMIAPSPLSDKSHLASDGYLIDAWGCYQGKVAGEPGFFPFHDLEHRVITDICDWRSQVKVPGDPDIPEFWEPFAKQAEEVDRTEQLVCSAVMPGIFERCHHLGEITETLMNFYEEPEAMHELIDEIVAWELRLADAHLKYLKPEVLFHHDDWGTQISTFMSPDMFEEFFLEPYKTVYGYWKDHGVKYVIHHSDSFGETLVPYMIDMGVDVWQGVISSTNDIPKLVDQYGGQISFMGGVESQLIDKPDWTPEEVAAEVERALTSVDRTRYFIPSLTSGLNNSGYPGVYQAVTDEIAKLSPRFFG</sequence>
<dbReference type="PANTHER" id="PTHR47099:SF1">
    <property type="entry name" value="METHYLCOBAMIDE:COM METHYLTRANSFERASE MTBA"/>
    <property type="match status" value="1"/>
</dbReference>